<feature type="transmembrane region" description="Helical" evidence="2">
    <location>
        <begin position="54"/>
        <end position="76"/>
    </location>
</feature>
<keyword evidence="2" id="KW-1133">Transmembrane helix</keyword>
<dbReference type="RefSeq" id="WP_133678217.1">
    <property type="nucleotide sequence ID" value="NZ_SNZP01000001.1"/>
</dbReference>
<dbReference type="EMBL" id="SNZP01000001">
    <property type="protein sequence ID" value="TDR82898.1"/>
    <property type="molecule type" value="Genomic_DNA"/>
</dbReference>
<proteinExistence type="predicted"/>
<gene>
    <name evidence="3" type="ORF">DFP86_101292</name>
</gene>
<evidence type="ECO:0000256" key="2">
    <source>
        <dbReference type="SAM" id="Phobius"/>
    </source>
</evidence>
<protein>
    <submittedName>
        <fullName evidence="3">Uncharacterized protein</fullName>
    </submittedName>
</protein>
<name>A0A4R7BD50_9NEIS</name>
<evidence type="ECO:0000256" key="1">
    <source>
        <dbReference type="SAM" id="MobiDB-lite"/>
    </source>
</evidence>
<dbReference type="AlphaFoldDB" id="A0A4R7BD50"/>
<feature type="transmembrane region" description="Helical" evidence="2">
    <location>
        <begin position="141"/>
        <end position="165"/>
    </location>
</feature>
<dbReference type="Proteomes" id="UP000295611">
    <property type="component" value="Unassembled WGS sequence"/>
</dbReference>
<evidence type="ECO:0000313" key="3">
    <source>
        <dbReference type="EMBL" id="TDR82898.1"/>
    </source>
</evidence>
<reference evidence="3 4" key="1">
    <citation type="submission" date="2019-03" db="EMBL/GenBank/DDBJ databases">
        <title>Genomic Encyclopedia of Type Strains, Phase III (KMG-III): the genomes of soil and plant-associated and newly described type strains.</title>
        <authorList>
            <person name="Whitman W."/>
        </authorList>
    </citation>
    <scope>NUCLEOTIDE SEQUENCE [LARGE SCALE GENOMIC DNA]</scope>
    <source>
        <strain evidence="3 4">CECT 8976</strain>
    </source>
</reference>
<comment type="caution">
    <text evidence="3">The sequence shown here is derived from an EMBL/GenBank/DDBJ whole genome shotgun (WGS) entry which is preliminary data.</text>
</comment>
<evidence type="ECO:0000313" key="4">
    <source>
        <dbReference type="Proteomes" id="UP000295611"/>
    </source>
</evidence>
<keyword evidence="4" id="KW-1185">Reference proteome</keyword>
<feature type="region of interest" description="Disordered" evidence="1">
    <location>
        <begin position="188"/>
        <end position="216"/>
    </location>
</feature>
<sequence length="216" mass="23500">MNHLLGDALDLYRFRVKSLLDYRYPWWQLALLITLFGLVISGGTPELGGNLPGRIGFCIAYNWLETLLFVPFIGLWLRVPPLRFCQPLLAISLLGSGLQLLQPLVSWLPGDVADGLLLVSMVYSMLVLCNALSRVSGRGRLWAAIGVLLFSLCSAFLMQSAWFLASRQGWVDAPLSAWNPFVGSQGANGDVSTSTSSSDAGDDKHGAADDQLTVMP</sequence>
<feature type="transmembrane region" description="Helical" evidence="2">
    <location>
        <begin position="24"/>
        <end position="42"/>
    </location>
</feature>
<feature type="transmembrane region" description="Helical" evidence="2">
    <location>
        <begin position="115"/>
        <end position="132"/>
    </location>
</feature>
<keyword evidence="2" id="KW-0812">Transmembrane</keyword>
<dbReference type="OrthoDB" id="9135846at2"/>
<keyword evidence="2" id="KW-0472">Membrane</keyword>
<organism evidence="3 4">
    <name type="scientific">Paludibacterium purpuratum</name>
    <dbReference type="NCBI Taxonomy" id="1144873"/>
    <lineage>
        <taxon>Bacteria</taxon>
        <taxon>Pseudomonadati</taxon>
        <taxon>Pseudomonadota</taxon>
        <taxon>Betaproteobacteria</taxon>
        <taxon>Neisseriales</taxon>
        <taxon>Chromobacteriaceae</taxon>
        <taxon>Paludibacterium</taxon>
    </lineage>
</organism>
<accession>A0A4R7BD50</accession>